<accession>A0A3Q3WGW6</accession>
<dbReference type="SUPFAM" id="SSF57277">
    <property type="entry name" value="Granulin repeat"/>
    <property type="match status" value="2"/>
</dbReference>
<keyword evidence="7" id="KW-1185">Reference proteome</keyword>
<dbReference type="InterPro" id="IPR000118">
    <property type="entry name" value="Granulin"/>
</dbReference>
<evidence type="ECO:0000256" key="3">
    <source>
        <dbReference type="ARBA" id="ARBA00022525"/>
    </source>
</evidence>
<dbReference type="OMA" id="YSVQCEG"/>
<evidence type="ECO:0000256" key="1">
    <source>
        <dbReference type="ARBA" id="ARBA00004613"/>
    </source>
</evidence>
<evidence type="ECO:0000313" key="6">
    <source>
        <dbReference type="Ensembl" id="ENSMMOP00000016581.1"/>
    </source>
</evidence>
<dbReference type="GO" id="GO:0005576">
    <property type="term" value="C:extracellular region"/>
    <property type="evidence" value="ECO:0007669"/>
    <property type="project" value="UniProtKB-SubCell"/>
</dbReference>
<dbReference type="InterPro" id="IPR037277">
    <property type="entry name" value="Granulin_sf"/>
</dbReference>
<keyword evidence="4" id="KW-1015">Disulfide bond</keyword>
<dbReference type="SMART" id="SM00277">
    <property type="entry name" value="GRAN"/>
    <property type="match status" value="2"/>
</dbReference>
<dbReference type="PANTHER" id="PTHR12274:SF3">
    <property type="entry name" value="PROGRANULIN"/>
    <property type="match status" value="1"/>
</dbReference>
<organism evidence="6 7">
    <name type="scientific">Mola mola</name>
    <name type="common">Ocean sunfish</name>
    <name type="synonym">Tetraodon mola</name>
    <dbReference type="NCBI Taxonomy" id="94237"/>
    <lineage>
        <taxon>Eukaryota</taxon>
        <taxon>Metazoa</taxon>
        <taxon>Chordata</taxon>
        <taxon>Craniata</taxon>
        <taxon>Vertebrata</taxon>
        <taxon>Euteleostomi</taxon>
        <taxon>Actinopterygii</taxon>
        <taxon>Neopterygii</taxon>
        <taxon>Teleostei</taxon>
        <taxon>Neoteleostei</taxon>
        <taxon>Acanthomorphata</taxon>
        <taxon>Eupercaria</taxon>
        <taxon>Tetraodontiformes</taxon>
        <taxon>Molidae</taxon>
        <taxon>Mola</taxon>
    </lineage>
</organism>
<evidence type="ECO:0000256" key="2">
    <source>
        <dbReference type="ARBA" id="ARBA00010093"/>
    </source>
</evidence>
<dbReference type="InterPro" id="IPR039036">
    <property type="entry name" value="Granulin_fam"/>
</dbReference>
<dbReference type="FunFam" id="2.10.25.160:FF:000001">
    <property type="entry name" value="Granulin precursor"/>
    <property type="match status" value="1"/>
</dbReference>
<dbReference type="Ensembl" id="ENSMMOT00000016855.1">
    <property type="protein sequence ID" value="ENSMMOP00000016581.1"/>
    <property type="gene ID" value="ENSMMOG00000012627.1"/>
</dbReference>
<feature type="domain" description="Granulins" evidence="5">
    <location>
        <begin position="49"/>
        <end position="62"/>
    </location>
</feature>
<comment type="subcellular location">
    <subcellularLocation>
        <location evidence="1">Secreted</location>
    </subcellularLocation>
</comment>
<evidence type="ECO:0000259" key="5">
    <source>
        <dbReference type="PROSITE" id="PS00799"/>
    </source>
</evidence>
<evidence type="ECO:0000313" key="7">
    <source>
        <dbReference type="Proteomes" id="UP000261620"/>
    </source>
</evidence>
<name>A0A3Q3WGW6_MOLML</name>
<protein>
    <recommendedName>
        <fullName evidence="5">Granulins domain-containing protein</fullName>
    </recommendedName>
</protein>
<keyword evidence="3" id="KW-0964">Secreted</keyword>
<proteinExistence type="inferred from homology"/>
<comment type="similarity">
    <text evidence="2">Belongs to the granulin family.</text>
</comment>
<sequence>TGRHVEAAAPLISIKVNCDDRSQCPKHTTCCQLDSGKWGCCPLQNAVCCPDKQHCCPHGYTCDPTSTSCHKRLWVALTPLDVLGSRLRDVKCDEQTSCQDGQTCCRMSATMWGCCPYPNVCVLFEIKASD</sequence>
<dbReference type="STRING" id="94237.ENSMMOP00000016581"/>
<reference evidence="6" key="1">
    <citation type="submission" date="2025-08" db="UniProtKB">
        <authorList>
            <consortium name="Ensembl"/>
        </authorList>
    </citation>
    <scope>IDENTIFICATION</scope>
</reference>
<dbReference type="PROSITE" id="PS00799">
    <property type="entry name" value="GRANULINS"/>
    <property type="match status" value="1"/>
</dbReference>
<dbReference type="Gene3D" id="2.10.25.160">
    <property type="entry name" value="Granulin"/>
    <property type="match status" value="2"/>
</dbReference>
<dbReference type="PANTHER" id="PTHR12274">
    <property type="entry name" value="GRANULIN"/>
    <property type="match status" value="1"/>
</dbReference>
<reference evidence="6" key="2">
    <citation type="submission" date="2025-09" db="UniProtKB">
        <authorList>
            <consortium name="Ensembl"/>
        </authorList>
    </citation>
    <scope>IDENTIFICATION</scope>
</reference>
<dbReference type="Pfam" id="PF00396">
    <property type="entry name" value="Granulin"/>
    <property type="match status" value="1"/>
</dbReference>
<dbReference type="AlphaFoldDB" id="A0A3Q3WGW6"/>
<evidence type="ECO:0000256" key="4">
    <source>
        <dbReference type="ARBA" id="ARBA00023157"/>
    </source>
</evidence>
<dbReference type="Proteomes" id="UP000261620">
    <property type="component" value="Unplaced"/>
</dbReference>